<evidence type="ECO:0000313" key="2">
    <source>
        <dbReference type="EMBL" id="SVD26128.1"/>
    </source>
</evidence>
<name>A0A382TXH0_9ZZZZ</name>
<organism evidence="2">
    <name type="scientific">marine metagenome</name>
    <dbReference type="NCBI Taxonomy" id="408172"/>
    <lineage>
        <taxon>unclassified sequences</taxon>
        <taxon>metagenomes</taxon>
        <taxon>ecological metagenomes</taxon>
    </lineage>
</organism>
<feature type="transmembrane region" description="Helical" evidence="1">
    <location>
        <begin position="30"/>
        <end position="50"/>
    </location>
</feature>
<accession>A0A382TXH0</accession>
<feature type="transmembrane region" description="Helical" evidence="1">
    <location>
        <begin position="71"/>
        <end position="94"/>
    </location>
</feature>
<reference evidence="2" key="1">
    <citation type="submission" date="2018-05" db="EMBL/GenBank/DDBJ databases">
        <authorList>
            <person name="Lanie J.A."/>
            <person name="Ng W.-L."/>
            <person name="Kazmierczak K.M."/>
            <person name="Andrzejewski T.M."/>
            <person name="Davidsen T.M."/>
            <person name="Wayne K.J."/>
            <person name="Tettelin H."/>
            <person name="Glass J.I."/>
            <person name="Rusch D."/>
            <person name="Podicherti R."/>
            <person name="Tsui H.-C.T."/>
            <person name="Winkler M.E."/>
        </authorList>
    </citation>
    <scope>NUCLEOTIDE SEQUENCE</scope>
</reference>
<feature type="transmembrane region" description="Helical" evidence="1">
    <location>
        <begin position="100"/>
        <end position="119"/>
    </location>
</feature>
<evidence type="ECO:0000256" key="1">
    <source>
        <dbReference type="SAM" id="Phobius"/>
    </source>
</evidence>
<dbReference type="EMBL" id="UINC01139528">
    <property type="protein sequence ID" value="SVD26128.1"/>
    <property type="molecule type" value="Genomic_DNA"/>
</dbReference>
<keyword evidence="1" id="KW-0812">Transmembrane</keyword>
<keyword evidence="1" id="KW-1133">Transmembrane helix</keyword>
<protein>
    <submittedName>
        <fullName evidence="2">Uncharacterized protein</fullName>
    </submittedName>
</protein>
<keyword evidence="1" id="KW-0472">Membrane</keyword>
<gene>
    <name evidence="2" type="ORF">METZ01_LOCUS378982</name>
</gene>
<dbReference type="AlphaFoldDB" id="A0A382TXH0"/>
<proteinExistence type="predicted"/>
<sequence length="127" mass="14077">MGGVGSLFIGFTIAAFGVLGARVGLPLWVFLSVLAFYFFDVCYTLTRRLLRGENVLEAHHKHLYQRLGRLGWSHGRINAVTCCVTSIFGLGAYRHVEDEAGLLFFRLGGGLLIAGVVWIEMRDPEFA</sequence>